<feature type="domain" description="EF-hand" evidence="4">
    <location>
        <begin position="113"/>
        <end position="148"/>
    </location>
</feature>
<dbReference type="AlphaFoldDB" id="A0A0G4GMT3"/>
<dbReference type="PANTHER" id="PTHR23055">
    <property type="entry name" value="CALCIUM BINDING PROTEINS"/>
    <property type="match status" value="1"/>
</dbReference>
<feature type="region of interest" description="Disordered" evidence="3">
    <location>
        <begin position="402"/>
        <end position="427"/>
    </location>
</feature>
<gene>
    <name evidence="5" type="ORF">Cvel_22601</name>
</gene>
<dbReference type="VEuPathDB" id="CryptoDB:Cvel_22601"/>
<keyword evidence="2" id="KW-0677">Repeat</keyword>
<protein>
    <recommendedName>
        <fullName evidence="4">EF-hand domain-containing protein</fullName>
    </recommendedName>
</protein>
<dbReference type="SUPFAM" id="SSF47473">
    <property type="entry name" value="EF-hand"/>
    <property type="match status" value="1"/>
</dbReference>
<organism evidence="5">
    <name type="scientific">Chromera velia CCMP2878</name>
    <dbReference type="NCBI Taxonomy" id="1169474"/>
    <lineage>
        <taxon>Eukaryota</taxon>
        <taxon>Sar</taxon>
        <taxon>Alveolata</taxon>
        <taxon>Colpodellida</taxon>
        <taxon>Chromeraceae</taxon>
        <taxon>Chromera</taxon>
    </lineage>
</organism>
<dbReference type="PROSITE" id="PS50222">
    <property type="entry name" value="EF_HAND_2"/>
    <property type="match status" value="1"/>
</dbReference>
<dbReference type="EMBL" id="CDMZ01001366">
    <property type="protein sequence ID" value="CEM31515.1"/>
    <property type="molecule type" value="Genomic_DNA"/>
</dbReference>
<evidence type="ECO:0000256" key="2">
    <source>
        <dbReference type="ARBA" id="ARBA00022737"/>
    </source>
</evidence>
<evidence type="ECO:0000256" key="1">
    <source>
        <dbReference type="ARBA" id="ARBA00022723"/>
    </source>
</evidence>
<sequence length="427" mass="47619">MGNCFGKTDKNAKKLKFSPGELKKLASKTKFNLPEVKLLYKEFLKHAGKRKPLQGGLSKVQFLSLFGMSSVVGYAFAERFAERFAVKRSAESKTEEVGFEDFVLTFSTWTRGEPEERLDLLFKMYDREGKEYICREDIVEFLESIFRAFVHTDLFQYSRESPEKKAMIEIQSVTDEVLKRESAQYFQMVADNAIRSFESDEGGAKLLFPAFKRWILEQPGVVNMLCVPTDVHAWMERVQEKTPAEDKEAKKLHQEIYDCYKDISSKPPRQSVSGPRLSHGNIAAVPPGGSSQRERAERNPTASMMMGAPSGERRDSLTESQQGHQQGATFYLQEQFRAKQDTAQVSGQGPVHVQGPPSDQQRHTQLGGVGGTVQVVQVQQQQPQLQQAPVMVQGPDGKFLPQAGAAAAGGGMPPVGIQQPPVYLAAH</sequence>
<proteinExistence type="predicted"/>
<dbReference type="InterPro" id="IPR028846">
    <property type="entry name" value="Recoverin"/>
</dbReference>
<dbReference type="Gene3D" id="1.10.238.10">
    <property type="entry name" value="EF-hand"/>
    <property type="match status" value="1"/>
</dbReference>
<evidence type="ECO:0000256" key="3">
    <source>
        <dbReference type="SAM" id="MobiDB-lite"/>
    </source>
</evidence>
<evidence type="ECO:0000259" key="4">
    <source>
        <dbReference type="PROSITE" id="PS50222"/>
    </source>
</evidence>
<accession>A0A0G4GMT3</accession>
<reference evidence="5" key="1">
    <citation type="submission" date="2014-11" db="EMBL/GenBank/DDBJ databases">
        <authorList>
            <person name="Otto D Thomas"/>
            <person name="Naeem Raeece"/>
        </authorList>
    </citation>
    <scope>NUCLEOTIDE SEQUENCE</scope>
</reference>
<feature type="region of interest" description="Disordered" evidence="3">
    <location>
        <begin position="342"/>
        <end position="366"/>
    </location>
</feature>
<feature type="region of interest" description="Disordered" evidence="3">
    <location>
        <begin position="263"/>
        <end position="326"/>
    </location>
</feature>
<dbReference type="InterPro" id="IPR011992">
    <property type="entry name" value="EF-hand-dom_pair"/>
</dbReference>
<evidence type="ECO:0000313" key="5">
    <source>
        <dbReference type="EMBL" id="CEM31515.1"/>
    </source>
</evidence>
<keyword evidence="1" id="KW-0479">Metal-binding</keyword>
<dbReference type="InterPro" id="IPR002048">
    <property type="entry name" value="EF_hand_dom"/>
</dbReference>
<dbReference type="GO" id="GO:0005509">
    <property type="term" value="F:calcium ion binding"/>
    <property type="evidence" value="ECO:0007669"/>
    <property type="project" value="InterPro"/>
</dbReference>
<name>A0A0G4GMT3_9ALVE</name>
<dbReference type="PANTHER" id="PTHR23055:SF69">
    <property type="entry name" value="NEURONAL CALCIUM SENSOR 2"/>
    <property type="match status" value="1"/>
</dbReference>